<keyword evidence="4 7" id="KW-0812">Transmembrane</keyword>
<evidence type="ECO:0000313" key="9">
    <source>
        <dbReference type="EMBL" id="MPL75015.1"/>
    </source>
</evidence>
<keyword evidence="5 7" id="KW-1133">Transmembrane helix</keyword>
<keyword evidence="3" id="KW-1003">Cell membrane</keyword>
<keyword evidence="6 7" id="KW-0472">Membrane</keyword>
<gene>
    <name evidence="9" type="primary">cbiM_5</name>
    <name evidence="9" type="ORF">SDC9_20834</name>
</gene>
<dbReference type="Pfam" id="PF13190">
    <property type="entry name" value="PDGLE"/>
    <property type="match status" value="1"/>
</dbReference>
<dbReference type="PANTHER" id="PTHR34229:SF1">
    <property type="entry name" value="METAL TRANSPORT PROTEIN HI_1621-RELATED"/>
    <property type="match status" value="1"/>
</dbReference>
<dbReference type="EMBL" id="VSSQ01000085">
    <property type="protein sequence ID" value="MPL75015.1"/>
    <property type="molecule type" value="Genomic_DNA"/>
</dbReference>
<feature type="transmembrane region" description="Helical" evidence="7">
    <location>
        <begin position="224"/>
        <end position="246"/>
    </location>
</feature>
<feature type="transmembrane region" description="Helical" evidence="7">
    <location>
        <begin position="104"/>
        <end position="127"/>
    </location>
</feature>
<feature type="transmembrane region" description="Helical" evidence="7">
    <location>
        <begin position="173"/>
        <end position="203"/>
    </location>
</feature>
<dbReference type="Pfam" id="PF01891">
    <property type="entry name" value="CbiM"/>
    <property type="match status" value="1"/>
</dbReference>
<feature type="transmembrane region" description="Helical" evidence="7">
    <location>
        <begin position="317"/>
        <end position="339"/>
    </location>
</feature>
<dbReference type="InterPro" id="IPR002751">
    <property type="entry name" value="CbiM/NikMN"/>
</dbReference>
<evidence type="ECO:0000256" key="5">
    <source>
        <dbReference type="ARBA" id="ARBA00022989"/>
    </source>
</evidence>
<evidence type="ECO:0000256" key="2">
    <source>
        <dbReference type="ARBA" id="ARBA00022448"/>
    </source>
</evidence>
<dbReference type="PANTHER" id="PTHR34229">
    <property type="entry name" value="METAL TRANSPORT PROTEIN HI_1621-RELATED"/>
    <property type="match status" value="1"/>
</dbReference>
<evidence type="ECO:0000256" key="4">
    <source>
        <dbReference type="ARBA" id="ARBA00022692"/>
    </source>
</evidence>
<feature type="transmembrane region" description="Helical" evidence="7">
    <location>
        <begin position="40"/>
        <end position="60"/>
    </location>
</feature>
<feature type="transmembrane region" description="Helical" evidence="7">
    <location>
        <begin position="139"/>
        <end position="161"/>
    </location>
</feature>
<evidence type="ECO:0000259" key="8">
    <source>
        <dbReference type="Pfam" id="PF13190"/>
    </source>
</evidence>
<comment type="subcellular location">
    <subcellularLocation>
        <location evidence="1">Cell membrane</location>
        <topology evidence="1">Multi-pass membrane protein</topology>
    </subcellularLocation>
</comment>
<sequence>MHMADALISPAVGSAMWVVTAGLISYSAKKVKKEIDDKKIPLMGVMGAFIFAVQMINFSIPATGSSGHLGGAMILAILLGPYTAFLTMASILTIQALFFADGGLLALGCNIFNLGFFPCFIAYPLLYKKIVGDQITKQRIAIGASLAAVIGLQLGAFGVVVETFLSGISELPFTTFLIVMQSIHLAIGLVEGLVTTAVILFIFKERAEIIQGFPSGKTLGNLSLKPILTIMLVVALVTGGMLSWFASGDPDGLEWSVTKVTGLEELEAPEGIYGVLADLQNKVAIFPDYNFRDTNQAAGEPSSGQEAPAWAAVDSGLSTAGVVGSILTLVVAGGIGKLLQIVHRRHKKFAH</sequence>
<dbReference type="AlphaFoldDB" id="A0A644U7T6"/>
<feature type="transmembrane region" description="Helical" evidence="7">
    <location>
        <begin position="7"/>
        <end position="28"/>
    </location>
</feature>
<evidence type="ECO:0000256" key="6">
    <source>
        <dbReference type="ARBA" id="ARBA00023136"/>
    </source>
</evidence>
<dbReference type="Gene3D" id="1.10.1760.20">
    <property type="match status" value="1"/>
</dbReference>
<proteinExistence type="predicted"/>
<evidence type="ECO:0000256" key="1">
    <source>
        <dbReference type="ARBA" id="ARBA00004651"/>
    </source>
</evidence>
<comment type="caution">
    <text evidence="9">The sequence shown here is derived from an EMBL/GenBank/DDBJ whole genome shotgun (WGS) entry which is preliminary data.</text>
</comment>
<dbReference type="InterPro" id="IPR025937">
    <property type="entry name" value="PDGLE_dom"/>
</dbReference>
<reference evidence="9" key="1">
    <citation type="submission" date="2019-08" db="EMBL/GenBank/DDBJ databases">
        <authorList>
            <person name="Kucharzyk K."/>
            <person name="Murdoch R.W."/>
            <person name="Higgins S."/>
            <person name="Loffler F."/>
        </authorList>
    </citation>
    <scope>NUCLEOTIDE SEQUENCE</scope>
</reference>
<evidence type="ECO:0000256" key="7">
    <source>
        <dbReference type="SAM" id="Phobius"/>
    </source>
</evidence>
<feature type="domain" description="PDGLE" evidence="8">
    <location>
        <begin position="227"/>
        <end position="340"/>
    </location>
</feature>
<accession>A0A644U7T6</accession>
<evidence type="ECO:0000256" key="3">
    <source>
        <dbReference type="ARBA" id="ARBA00022475"/>
    </source>
</evidence>
<dbReference type="GO" id="GO:0000041">
    <property type="term" value="P:transition metal ion transport"/>
    <property type="evidence" value="ECO:0007669"/>
    <property type="project" value="InterPro"/>
</dbReference>
<feature type="transmembrane region" description="Helical" evidence="7">
    <location>
        <begin position="72"/>
        <end position="98"/>
    </location>
</feature>
<protein>
    <submittedName>
        <fullName evidence="9">Cobalt transport protein CbiM</fullName>
    </submittedName>
</protein>
<keyword evidence="2" id="KW-0813">Transport</keyword>
<name>A0A644U7T6_9ZZZZ</name>
<organism evidence="9">
    <name type="scientific">bioreactor metagenome</name>
    <dbReference type="NCBI Taxonomy" id="1076179"/>
    <lineage>
        <taxon>unclassified sequences</taxon>
        <taxon>metagenomes</taxon>
        <taxon>ecological metagenomes</taxon>
    </lineage>
</organism>
<dbReference type="GO" id="GO:0005886">
    <property type="term" value="C:plasma membrane"/>
    <property type="evidence" value="ECO:0007669"/>
    <property type="project" value="UniProtKB-SubCell"/>
</dbReference>